<dbReference type="PANTHER" id="PTHR10177">
    <property type="entry name" value="CYCLINS"/>
    <property type="match status" value="1"/>
</dbReference>
<feature type="region of interest" description="Disordered" evidence="5">
    <location>
        <begin position="19"/>
        <end position="171"/>
    </location>
</feature>
<dbReference type="OMA" id="QKEPAGY"/>
<dbReference type="SUPFAM" id="SSF47954">
    <property type="entry name" value="Cyclin-like"/>
    <property type="match status" value="2"/>
</dbReference>
<dbReference type="InterPro" id="IPR013763">
    <property type="entry name" value="Cyclin-like_dom"/>
</dbReference>
<evidence type="ECO:0000256" key="1">
    <source>
        <dbReference type="ARBA" id="ARBA00022618"/>
    </source>
</evidence>
<feature type="domain" description="Cyclin-like" evidence="6">
    <location>
        <begin position="328"/>
        <end position="406"/>
    </location>
</feature>
<feature type="compositionally biased region" description="Basic residues" evidence="5">
    <location>
        <begin position="73"/>
        <end position="86"/>
    </location>
</feature>
<dbReference type="FunFam" id="1.10.472.10:FF:000154">
    <property type="entry name" value="Cyclin-B1-4"/>
    <property type="match status" value="1"/>
</dbReference>
<evidence type="ECO:0000259" key="6">
    <source>
        <dbReference type="SMART" id="SM00385"/>
    </source>
</evidence>
<feature type="domain" description="Cyclin C-terminal" evidence="7">
    <location>
        <begin position="324"/>
        <end position="405"/>
    </location>
</feature>
<feature type="domain" description="Cyclin-like" evidence="6">
    <location>
        <begin position="234"/>
        <end position="315"/>
    </location>
</feature>
<evidence type="ECO:0000259" key="7">
    <source>
        <dbReference type="SMART" id="SM01332"/>
    </source>
</evidence>
<dbReference type="SMART" id="SM01332">
    <property type="entry name" value="Cyclin_C"/>
    <property type="match status" value="1"/>
</dbReference>
<reference evidence="8" key="1">
    <citation type="submission" date="2015-12" db="EMBL/GenBank/DDBJ databases">
        <title>Update maize B73 reference genome by single molecule sequencing technologies.</title>
        <authorList>
            <consortium name="Maize Genome Sequencing Project"/>
            <person name="Ware D."/>
        </authorList>
    </citation>
    <scope>NUCLEOTIDE SEQUENCE</scope>
    <source>
        <tissue evidence="8">Seedling</tissue>
    </source>
</reference>
<evidence type="ECO:0000256" key="3">
    <source>
        <dbReference type="ARBA" id="ARBA00023306"/>
    </source>
</evidence>
<dbReference type="ExpressionAtlas" id="A0A1D6PWY0">
    <property type="expression patterns" value="baseline"/>
</dbReference>
<feature type="compositionally biased region" description="Low complexity" evidence="5">
    <location>
        <begin position="93"/>
        <end position="112"/>
    </location>
</feature>
<dbReference type="InterPro" id="IPR006671">
    <property type="entry name" value="Cyclin_N"/>
</dbReference>
<dbReference type="InParanoid" id="A0A1D6PWY0"/>
<comment type="similarity">
    <text evidence="4">Belongs to the cyclin family.</text>
</comment>
<sequence length="406" mass="46243">MLMSQRLTTTWPRRYWRWGRSCYPPPTLSPRNDAPTSPSPGGPSGSLSARRRPPTTPSARTASSSARPTPARRPPRRSRRRRRSSRPRPWPPGSGSAARKPTASPSLPGLPRRLPPDRARPGSTQSPLARSPPQPPSPGNLRLTLSSSASSTARKYTPERRQKFIGGQRSNHEKIHTATMKILMYQLCNSVAFVHDPKVLHRELKLHILLKDHKTMVLKIVEYVEDIYRFYKSTEVQYRLTLMPETLYLTVYIIDQYLSMESVPRKELQFVGISAMLIASKYEEIWAPLVKDLMCLCDNAFTRDQVLTKEKAILDRLHWNLTVPTMYMFIVRYLKAAMCDTELENMAFFYSELALVHYSMLVYPPSVTAAAAVYAARSTLGMNPPWTDILEHHTGLAEPQLLYVLR</sequence>
<dbReference type="Pfam" id="PF02984">
    <property type="entry name" value="Cyclin_C"/>
    <property type="match status" value="1"/>
</dbReference>
<keyword evidence="1" id="KW-0132">Cell division</keyword>
<dbReference type="STRING" id="4577.A0A1D6PWY0"/>
<feature type="compositionally biased region" description="Low complexity" evidence="5">
    <location>
        <begin position="141"/>
        <end position="154"/>
    </location>
</feature>
<organism evidence="8">
    <name type="scientific">Zea mays</name>
    <name type="common">Maize</name>
    <dbReference type="NCBI Taxonomy" id="4577"/>
    <lineage>
        <taxon>Eukaryota</taxon>
        <taxon>Viridiplantae</taxon>
        <taxon>Streptophyta</taxon>
        <taxon>Embryophyta</taxon>
        <taxon>Tracheophyta</taxon>
        <taxon>Spermatophyta</taxon>
        <taxon>Magnoliopsida</taxon>
        <taxon>Liliopsida</taxon>
        <taxon>Poales</taxon>
        <taxon>Poaceae</taxon>
        <taxon>PACMAD clade</taxon>
        <taxon>Panicoideae</taxon>
        <taxon>Andropogonodae</taxon>
        <taxon>Andropogoneae</taxon>
        <taxon>Tripsacinae</taxon>
        <taxon>Zea</taxon>
    </lineage>
</organism>
<feature type="compositionally biased region" description="Low complexity" evidence="5">
    <location>
        <begin position="57"/>
        <end position="69"/>
    </location>
</feature>
<protein>
    <submittedName>
        <fullName evidence="8">Cyclin-B1-4</fullName>
    </submittedName>
</protein>
<dbReference type="InterPro" id="IPR011009">
    <property type="entry name" value="Kinase-like_dom_sf"/>
</dbReference>
<evidence type="ECO:0000256" key="5">
    <source>
        <dbReference type="SAM" id="MobiDB-lite"/>
    </source>
</evidence>
<dbReference type="Pfam" id="PF00134">
    <property type="entry name" value="Cyclin_N"/>
    <property type="match status" value="1"/>
</dbReference>
<dbReference type="SUPFAM" id="SSF56112">
    <property type="entry name" value="Protein kinase-like (PK-like)"/>
    <property type="match status" value="1"/>
</dbReference>
<gene>
    <name evidence="8" type="ORF">ZEAMMB73_Zm00001d049672</name>
</gene>
<evidence type="ECO:0000256" key="2">
    <source>
        <dbReference type="ARBA" id="ARBA00023127"/>
    </source>
</evidence>
<keyword evidence="2 4" id="KW-0195">Cyclin</keyword>
<evidence type="ECO:0000313" key="8">
    <source>
        <dbReference type="EMBL" id="AQK51040.1"/>
    </source>
</evidence>
<dbReference type="InterPro" id="IPR036915">
    <property type="entry name" value="Cyclin-like_sf"/>
</dbReference>
<keyword evidence="3" id="KW-0131">Cell cycle</keyword>
<evidence type="ECO:0000256" key="4">
    <source>
        <dbReference type="RuleBase" id="RU000383"/>
    </source>
</evidence>
<dbReference type="InterPro" id="IPR039361">
    <property type="entry name" value="Cyclin"/>
</dbReference>
<dbReference type="InterPro" id="IPR004367">
    <property type="entry name" value="Cyclin_C-dom"/>
</dbReference>
<accession>A0A1D6PWY0</accession>
<dbReference type="Gene3D" id="1.10.472.10">
    <property type="entry name" value="Cyclin-like"/>
    <property type="match status" value="2"/>
</dbReference>
<proteinExistence type="inferred from homology"/>
<dbReference type="AlphaFoldDB" id="A0A1D6PWY0"/>
<dbReference type="SMR" id="A0A1D6PWY0"/>
<name>A0A1D6PWY0_MAIZE</name>
<dbReference type="SMART" id="SM00385">
    <property type="entry name" value="CYCLIN"/>
    <property type="match status" value="2"/>
</dbReference>
<dbReference type="GO" id="GO:0051301">
    <property type="term" value="P:cell division"/>
    <property type="evidence" value="ECO:0007669"/>
    <property type="project" value="UniProtKB-KW"/>
</dbReference>
<dbReference type="EMBL" id="CM000780">
    <property type="protein sequence ID" value="AQK51040.1"/>
    <property type="molecule type" value="Genomic_DNA"/>
</dbReference>